<sequence length="47" mass="5089">MAQGLKTDAQGQIRFDYLGLGTYYFQETKAPEGYNLDAATKKALGGS</sequence>
<name>A0ABV4DMI0_9FIRM</name>
<keyword evidence="3" id="KW-1185">Reference proteome</keyword>
<reference evidence="2 3" key="1">
    <citation type="submission" date="2024-03" db="EMBL/GenBank/DDBJ databases">
        <title>Mouse gut bacterial collection (mGBC) of GemPharmatech.</title>
        <authorList>
            <person name="He Y."/>
            <person name="Dong L."/>
            <person name="Wu D."/>
            <person name="Gao X."/>
            <person name="Lin Z."/>
        </authorList>
    </citation>
    <scope>NUCLEOTIDE SEQUENCE [LARGE SCALE GENOMIC DNA]</scope>
    <source>
        <strain evidence="2 3">32-10</strain>
    </source>
</reference>
<protein>
    <submittedName>
        <fullName evidence="2">Prealbumin-like fold domain-containing protein</fullName>
    </submittedName>
</protein>
<dbReference type="Proteomes" id="UP001565219">
    <property type="component" value="Unassembled WGS sequence"/>
</dbReference>
<comment type="caution">
    <text evidence="2">The sequence shown here is derived from an EMBL/GenBank/DDBJ whole genome shotgun (WGS) entry which is preliminary data.</text>
</comment>
<dbReference type="Gene3D" id="2.60.40.10">
    <property type="entry name" value="Immunoglobulins"/>
    <property type="match status" value="1"/>
</dbReference>
<organism evidence="2 3">
    <name type="scientific">Anaerostipes hominis</name>
    <name type="common">ex Lee et al. 2021</name>
    <dbReference type="NCBI Taxonomy" id="2025494"/>
    <lineage>
        <taxon>Bacteria</taxon>
        <taxon>Bacillati</taxon>
        <taxon>Bacillota</taxon>
        <taxon>Clostridia</taxon>
        <taxon>Lachnospirales</taxon>
        <taxon>Lachnospiraceae</taxon>
        <taxon>Anaerostipes</taxon>
    </lineage>
</organism>
<dbReference type="SUPFAM" id="SSF49478">
    <property type="entry name" value="Cna protein B-type domain"/>
    <property type="match status" value="1"/>
</dbReference>
<dbReference type="InterPro" id="IPR041033">
    <property type="entry name" value="SpaA_PFL_dom_1"/>
</dbReference>
<dbReference type="EMBL" id="JBCLTR010000032">
    <property type="protein sequence ID" value="MEY8634984.1"/>
    <property type="molecule type" value="Genomic_DNA"/>
</dbReference>
<evidence type="ECO:0000313" key="3">
    <source>
        <dbReference type="Proteomes" id="UP001565219"/>
    </source>
</evidence>
<accession>A0ABV4DMI0</accession>
<proteinExistence type="predicted"/>
<dbReference type="Pfam" id="PF17802">
    <property type="entry name" value="SpaA"/>
    <property type="match status" value="1"/>
</dbReference>
<gene>
    <name evidence="2" type="ORF">AALG99_15935</name>
</gene>
<dbReference type="InterPro" id="IPR013783">
    <property type="entry name" value="Ig-like_fold"/>
</dbReference>
<feature type="domain" description="SpaA-like prealbumin fold" evidence="1">
    <location>
        <begin position="4"/>
        <end position="40"/>
    </location>
</feature>
<evidence type="ECO:0000313" key="2">
    <source>
        <dbReference type="EMBL" id="MEY8634984.1"/>
    </source>
</evidence>
<evidence type="ECO:0000259" key="1">
    <source>
        <dbReference type="Pfam" id="PF17802"/>
    </source>
</evidence>